<name>J9DFN5_EDHAE</name>
<dbReference type="EMBL" id="AFBI03000161">
    <property type="protein sequence ID" value="EJW01415.1"/>
    <property type="molecule type" value="Genomic_DNA"/>
</dbReference>
<gene>
    <name evidence="1" type="ORF">EDEG_03964</name>
</gene>
<dbReference type="HOGENOM" id="CLU_581435_0_0_1"/>
<evidence type="ECO:0000313" key="2">
    <source>
        <dbReference type="Proteomes" id="UP000003163"/>
    </source>
</evidence>
<organism evidence="1 2">
    <name type="scientific">Edhazardia aedis (strain USNM 41457)</name>
    <name type="common">Microsporidian parasite</name>
    <dbReference type="NCBI Taxonomy" id="1003232"/>
    <lineage>
        <taxon>Eukaryota</taxon>
        <taxon>Fungi</taxon>
        <taxon>Fungi incertae sedis</taxon>
        <taxon>Microsporidia</taxon>
        <taxon>Edhazardia</taxon>
    </lineage>
</organism>
<proteinExistence type="predicted"/>
<reference evidence="2" key="2">
    <citation type="submission" date="2015-07" db="EMBL/GenBank/DDBJ databases">
        <title>Contrasting host-pathogen interactions and genome evolution in two generalist and specialist microsporidian pathogens of mosquitoes.</title>
        <authorList>
            <consortium name="The Broad Institute Genomics Platform"/>
            <consortium name="The Broad Institute Genome Sequencing Center for Infectious Disease"/>
            <person name="Cuomo C.A."/>
            <person name="Sanscrainte N.D."/>
            <person name="Goldberg J.M."/>
            <person name="Heiman D."/>
            <person name="Young S."/>
            <person name="Zeng Q."/>
            <person name="Becnel J.J."/>
            <person name="Birren B.W."/>
        </authorList>
    </citation>
    <scope>NUCLEOTIDE SEQUENCE [LARGE SCALE GENOMIC DNA]</scope>
    <source>
        <strain evidence="2">USNM 41457</strain>
    </source>
</reference>
<comment type="caution">
    <text evidence="1">The sequence shown here is derived from an EMBL/GenBank/DDBJ whole genome shotgun (WGS) entry which is preliminary data.</text>
</comment>
<evidence type="ECO:0000313" key="1">
    <source>
        <dbReference type="EMBL" id="EJW01415.1"/>
    </source>
</evidence>
<reference evidence="1 2" key="1">
    <citation type="submission" date="2011-08" db="EMBL/GenBank/DDBJ databases">
        <authorList>
            <person name="Liu Z.J."/>
            <person name="Shi F.L."/>
            <person name="Lu J.Q."/>
            <person name="Li M."/>
            <person name="Wang Z.L."/>
        </authorList>
    </citation>
    <scope>NUCLEOTIDE SEQUENCE [LARGE SCALE GENOMIC DNA]</scope>
    <source>
        <strain evidence="1 2">USNM 41457</strain>
    </source>
</reference>
<dbReference type="VEuPathDB" id="MicrosporidiaDB:EDEG_03964"/>
<accession>J9DFN5</accession>
<dbReference type="Proteomes" id="UP000003163">
    <property type="component" value="Unassembled WGS sequence"/>
</dbReference>
<dbReference type="AlphaFoldDB" id="J9DFN5"/>
<sequence length="470" mass="55339">MKNINDRDKKLINHKEIIYSPILKDIIKRLEEILIQGSSNIGLTTIVTRKIYHDILIKCTLHINERIKHDKINFYIHPEEIKINDREKIDQGIVDKNKFIFQKNKYISAENRIDYIIYQKGMLIFFEPLTTLEIIEIADVFQLSDTNDNLYVFTTSPFLFLDIFKIKDHRIFVSQSSSFVIENFNRRNQFFKNYFETLIIIPYKDKTQQHKKHVDKNLMKEEIFKDKTNSIYKTFKKNLFCKKEVKCNSAKNGNDYCSSKLLKSPIENDIFLMTNSSITNSVNLDISSESIEKTNKHDTEQKNIASKSMYKTKTKNFTRINNLVTQSMDSNSITSSHSFQYINIQKYKNQIKKASINICRINTDKIIAFNNLLAILGRRTAKILVKDILIKQKLSETIYCNENSTICTFLEYEISSNLQNNNIYILFNFIALDITDTIYILASEKEKQFFKKLVIVEEMIEDIFQGKNIY</sequence>
<protein>
    <submittedName>
        <fullName evidence="1">Uncharacterized protein</fullName>
    </submittedName>
</protein>
<dbReference type="InParanoid" id="J9DFN5"/>
<keyword evidence="2" id="KW-1185">Reference proteome</keyword>